<dbReference type="EMBL" id="CP016616">
    <property type="protein sequence ID" value="ANY77200.1"/>
    <property type="molecule type" value="Genomic_DNA"/>
</dbReference>
<feature type="region of interest" description="Disordered" evidence="1">
    <location>
        <begin position="1"/>
        <end position="24"/>
    </location>
</feature>
<proteinExistence type="predicted"/>
<accession>A0A1B2EB46</accession>
<dbReference type="KEGG" id="moc:BB934_02365"/>
<dbReference type="AlphaFoldDB" id="A0A1B2EB46"/>
<dbReference type="OrthoDB" id="7863713at2"/>
<gene>
    <name evidence="2" type="ORF">BB934_02365</name>
</gene>
<sequence>MADQPTNLDAHRGMAAQKATDLRRLRSEVEADQEALRTRQVELEDLLAGAPAADWAEAVEKARYLLGLFAQSLDASDLRRRKLIDRVLADFDHLLDKSAHD</sequence>
<protein>
    <submittedName>
        <fullName evidence="2">Uncharacterized protein</fullName>
    </submittedName>
</protein>
<evidence type="ECO:0000256" key="1">
    <source>
        <dbReference type="SAM" id="MobiDB-lite"/>
    </source>
</evidence>
<organism evidence="2">
    <name type="scientific">Microvirga ossetica</name>
    <dbReference type="NCBI Taxonomy" id="1882682"/>
    <lineage>
        <taxon>Bacteria</taxon>
        <taxon>Pseudomonadati</taxon>
        <taxon>Pseudomonadota</taxon>
        <taxon>Alphaproteobacteria</taxon>
        <taxon>Hyphomicrobiales</taxon>
        <taxon>Methylobacteriaceae</taxon>
        <taxon>Microvirga</taxon>
    </lineage>
</organism>
<reference evidence="2" key="1">
    <citation type="submission" date="2016-07" db="EMBL/GenBank/DDBJ databases">
        <title>Microvirga ossetica sp. nov. a new species of rhizobia isolated from root nodules of the legume species Vicia alpestris Steven originated from North Ossetia region in the Caucasus.</title>
        <authorList>
            <person name="Safronova V.I."/>
            <person name="Kuznetsova I.G."/>
            <person name="Sazanova A.L."/>
            <person name="Belimov A."/>
            <person name="Andronov E."/>
            <person name="Osledkin Y.S."/>
            <person name="Onishchuk O.P."/>
            <person name="Kurchak O.N."/>
            <person name="Shaposhnikov A.I."/>
            <person name="Willems A."/>
            <person name="Tikhonovich I.A."/>
        </authorList>
    </citation>
    <scope>NUCLEOTIDE SEQUENCE [LARGE SCALE GENOMIC DNA]</scope>
    <source>
        <strain evidence="2">V5/3M</strain>
    </source>
</reference>
<name>A0A1B2EB46_9HYPH</name>
<dbReference type="RefSeq" id="WP_099508198.1">
    <property type="nucleotide sequence ID" value="NZ_CP016616.1"/>
</dbReference>
<evidence type="ECO:0000313" key="2">
    <source>
        <dbReference type="EMBL" id="ANY77200.1"/>
    </source>
</evidence>